<evidence type="ECO:0000313" key="3">
    <source>
        <dbReference type="Proteomes" id="UP001152799"/>
    </source>
</evidence>
<evidence type="ECO:0000256" key="1">
    <source>
        <dbReference type="SAM" id="SignalP"/>
    </source>
</evidence>
<sequence>MISLYALLLISGLHLSMIPAQSTTTIPPTTNKGTTTYTFPEFPYKESKKNEATFREVEAACEKGCLGKSGLSKVTCIRQCVSPSCYRDLYQQDLFAYFQLEEGEVDVRLNSFKGCFIQRYNKSRP</sequence>
<keyword evidence="1" id="KW-0732">Signal</keyword>
<name>A0A9N9MWB1_9CUCU</name>
<feature type="chain" id="PRO_5040219143" evidence="1">
    <location>
        <begin position="23"/>
        <end position="125"/>
    </location>
</feature>
<dbReference type="Proteomes" id="UP001152799">
    <property type="component" value="Chromosome 5"/>
</dbReference>
<dbReference type="PANTHER" id="PTHR35455">
    <property type="entry name" value="UNNAMED PRODUCT"/>
    <property type="match status" value="1"/>
</dbReference>
<dbReference type="AlphaFoldDB" id="A0A9N9MWB1"/>
<dbReference type="EMBL" id="OU892281">
    <property type="protein sequence ID" value="CAG9768584.1"/>
    <property type="molecule type" value="Genomic_DNA"/>
</dbReference>
<dbReference type="OrthoDB" id="1915375at2759"/>
<protein>
    <submittedName>
        <fullName evidence="2">Uncharacterized protein</fullName>
    </submittedName>
</protein>
<feature type="signal peptide" evidence="1">
    <location>
        <begin position="1"/>
        <end position="22"/>
    </location>
</feature>
<accession>A0A9N9MWB1</accession>
<gene>
    <name evidence="2" type="ORF">CEUTPL_LOCUS9113</name>
</gene>
<keyword evidence="3" id="KW-1185">Reference proteome</keyword>
<reference evidence="2" key="1">
    <citation type="submission" date="2022-01" db="EMBL/GenBank/DDBJ databases">
        <authorList>
            <person name="King R."/>
        </authorList>
    </citation>
    <scope>NUCLEOTIDE SEQUENCE</scope>
</reference>
<dbReference type="InterPro" id="IPR031985">
    <property type="entry name" value="DUF4787"/>
</dbReference>
<evidence type="ECO:0000313" key="2">
    <source>
        <dbReference type="EMBL" id="CAG9768584.1"/>
    </source>
</evidence>
<dbReference type="Pfam" id="PF16029">
    <property type="entry name" value="DUF4787"/>
    <property type="match status" value="1"/>
</dbReference>
<dbReference type="PANTHER" id="PTHR35455:SF1">
    <property type="entry name" value="AGAP005842-PA"/>
    <property type="match status" value="1"/>
</dbReference>
<organism evidence="2 3">
    <name type="scientific">Ceutorhynchus assimilis</name>
    <name type="common">cabbage seed weevil</name>
    <dbReference type="NCBI Taxonomy" id="467358"/>
    <lineage>
        <taxon>Eukaryota</taxon>
        <taxon>Metazoa</taxon>
        <taxon>Ecdysozoa</taxon>
        <taxon>Arthropoda</taxon>
        <taxon>Hexapoda</taxon>
        <taxon>Insecta</taxon>
        <taxon>Pterygota</taxon>
        <taxon>Neoptera</taxon>
        <taxon>Endopterygota</taxon>
        <taxon>Coleoptera</taxon>
        <taxon>Polyphaga</taxon>
        <taxon>Cucujiformia</taxon>
        <taxon>Curculionidae</taxon>
        <taxon>Ceutorhynchinae</taxon>
        <taxon>Ceutorhynchus</taxon>
    </lineage>
</organism>
<proteinExistence type="predicted"/>